<comment type="caution">
    <text evidence="1">The sequence shown here is derived from an EMBL/GenBank/DDBJ whole genome shotgun (WGS) entry which is preliminary data.</text>
</comment>
<dbReference type="EMBL" id="LIZY01000003">
    <property type="protein sequence ID" value="KPJ64895.1"/>
    <property type="molecule type" value="Genomic_DNA"/>
</dbReference>
<gene>
    <name evidence="1" type="ORF">AMK68_00230</name>
</gene>
<name>A0A0S7XRK2_9BACT</name>
<evidence type="ECO:0000313" key="1">
    <source>
        <dbReference type="EMBL" id="KPJ64895.1"/>
    </source>
</evidence>
<dbReference type="AlphaFoldDB" id="A0A0S7XRK2"/>
<sequence>MARKPPLERPPVRLFDALGRRGQLWLLALLYWEAMSQPERDEVRAVLEVPPDYEPPALALGLEGRAELDRLMRMRPGLLGQWREEAIDRNLPEGDE</sequence>
<proteinExistence type="predicted"/>
<reference evidence="1 2" key="1">
    <citation type="journal article" date="2015" name="Microbiome">
        <title>Genomic resolution of linkages in carbon, nitrogen, and sulfur cycling among widespread estuary sediment bacteria.</title>
        <authorList>
            <person name="Baker B.J."/>
            <person name="Lazar C.S."/>
            <person name="Teske A.P."/>
            <person name="Dick G.J."/>
        </authorList>
    </citation>
    <scope>NUCLEOTIDE SEQUENCE [LARGE SCALE GENOMIC DNA]</scope>
    <source>
        <strain evidence="1">DG_56</strain>
    </source>
</reference>
<evidence type="ECO:0000313" key="2">
    <source>
        <dbReference type="Proteomes" id="UP000052020"/>
    </source>
</evidence>
<accession>A0A0S7XRK2</accession>
<protein>
    <submittedName>
        <fullName evidence="1">Uncharacterized protein</fullName>
    </submittedName>
</protein>
<organism evidence="1 2">
    <name type="scientific">candidate division KD3-62 bacterium DG_56</name>
    <dbReference type="NCBI Taxonomy" id="1704032"/>
    <lineage>
        <taxon>Bacteria</taxon>
        <taxon>candidate division KD3-62</taxon>
    </lineage>
</organism>
<dbReference type="Proteomes" id="UP000052020">
    <property type="component" value="Unassembled WGS sequence"/>
</dbReference>